<comment type="caution">
    <text evidence="2">The sequence shown here is derived from an EMBL/GenBank/DDBJ whole genome shotgun (WGS) entry which is preliminary data.</text>
</comment>
<proteinExistence type="predicted"/>
<name>A0ABS1U1G1_9PROT</name>
<accession>A0ABS1U1G1</accession>
<dbReference type="Pfam" id="PF05050">
    <property type="entry name" value="Methyltransf_21"/>
    <property type="match status" value="1"/>
</dbReference>
<gene>
    <name evidence="2" type="ORF">JMJ56_10845</name>
</gene>
<dbReference type="InterPro" id="IPR006342">
    <property type="entry name" value="FkbM_mtfrase"/>
</dbReference>
<dbReference type="NCBIfam" id="TIGR01444">
    <property type="entry name" value="fkbM_fam"/>
    <property type="match status" value="1"/>
</dbReference>
<evidence type="ECO:0000259" key="1">
    <source>
        <dbReference type="Pfam" id="PF05050"/>
    </source>
</evidence>
<keyword evidence="2" id="KW-0808">Transferase</keyword>
<dbReference type="InterPro" id="IPR029063">
    <property type="entry name" value="SAM-dependent_MTases_sf"/>
</dbReference>
<keyword evidence="2" id="KW-0489">Methyltransferase</keyword>
<sequence>MALSLRAVLRRLRVKNVPLPPPPARPVQPYCYLGRARALALTHRGQMIYLDTRDLGLTPHIAVHGTWEMDVEAVLGRILHRGDRVAEVGANMGYHTLTMAEAVGPEGLIHSFEANPAVLPLLRATIAVNGFGDRVTLHPAAALDVPGEVSFSSDPDHIGSGHLAFEGEAPNYSRRVTVPAVTLDAALAGLPSLDLLRMDAEGSEPQVLRGAAALMARSPRLRIVTEWSAPMMAVRSDLPALVSWLGSELGFRFWRVARGGALEAVAAEALPGLPHGELVMTRESSP</sequence>
<reference evidence="2 3" key="1">
    <citation type="submission" date="2021-01" db="EMBL/GenBank/DDBJ databases">
        <title>Belnapia mucosa sp. nov. and Belnapia arida sp. nov., isolated from the Tabernas Desert (Almeria, Spain).</title>
        <authorList>
            <person name="Molina-Menor E."/>
            <person name="Vidal-Verdu A."/>
            <person name="Calonge A."/>
            <person name="Satari L."/>
            <person name="Pereto J."/>
            <person name="Porcar M."/>
        </authorList>
    </citation>
    <scope>NUCLEOTIDE SEQUENCE [LARGE SCALE GENOMIC DNA]</scope>
    <source>
        <strain evidence="2 3">T18</strain>
    </source>
</reference>
<dbReference type="GO" id="GO:0032259">
    <property type="term" value="P:methylation"/>
    <property type="evidence" value="ECO:0007669"/>
    <property type="project" value="UniProtKB-KW"/>
</dbReference>
<keyword evidence="3" id="KW-1185">Reference proteome</keyword>
<organism evidence="2 3">
    <name type="scientific">Belnapia arida</name>
    <dbReference type="NCBI Taxonomy" id="2804533"/>
    <lineage>
        <taxon>Bacteria</taxon>
        <taxon>Pseudomonadati</taxon>
        <taxon>Pseudomonadota</taxon>
        <taxon>Alphaproteobacteria</taxon>
        <taxon>Acetobacterales</taxon>
        <taxon>Roseomonadaceae</taxon>
        <taxon>Belnapia</taxon>
    </lineage>
</organism>
<dbReference type="PANTHER" id="PTHR34203">
    <property type="entry name" value="METHYLTRANSFERASE, FKBM FAMILY PROTEIN"/>
    <property type="match status" value="1"/>
</dbReference>
<dbReference type="Proteomes" id="UP000660885">
    <property type="component" value="Unassembled WGS sequence"/>
</dbReference>
<dbReference type="SUPFAM" id="SSF53335">
    <property type="entry name" value="S-adenosyl-L-methionine-dependent methyltransferases"/>
    <property type="match status" value="1"/>
</dbReference>
<evidence type="ECO:0000313" key="3">
    <source>
        <dbReference type="Proteomes" id="UP000660885"/>
    </source>
</evidence>
<dbReference type="InterPro" id="IPR052514">
    <property type="entry name" value="SAM-dependent_MTase"/>
</dbReference>
<dbReference type="PANTHER" id="PTHR34203:SF13">
    <property type="entry name" value="EXPRESSED PROTEIN"/>
    <property type="match status" value="1"/>
</dbReference>
<dbReference type="Gene3D" id="3.40.50.150">
    <property type="entry name" value="Vaccinia Virus protein VP39"/>
    <property type="match status" value="1"/>
</dbReference>
<protein>
    <submittedName>
        <fullName evidence="2">FkbM family methyltransferase</fullName>
    </submittedName>
</protein>
<feature type="domain" description="Methyltransferase FkbM" evidence="1">
    <location>
        <begin position="87"/>
        <end position="253"/>
    </location>
</feature>
<evidence type="ECO:0000313" key="2">
    <source>
        <dbReference type="EMBL" id="MBL6078503.1"/>
    </source>
</evidence>
<dbReference type="RefSeq" id="WP_202831625.1">
    <property type="nucleotide sequence ID" value="NZ_JAETWB010000003.1"/>
</dbReference>
<dbReference type="EMBL" id="JAETWB010000003">
    <property type="protein sequence ID" value="MBL6078503.1"/>
    <property type="molecule type" value="Genomic_DNA"/>
</dbReference>
<dbReference type="GO" id="GO:0008168">
    <property type="term" value="F:methyltransferase activity"/>
    <property type="evidence" value="ECO:0007669"/>
    <property type="project" value="UniProtKB-KW"/>
</dbReference>